<sequence>MVPTTRTMIRDQLALYLSQKGMPINQFSGQSGINSGTLSRILSGHQPIAMNHLERITKAMDLPEDHFYSLYVDECFYFSSPTWRRLRPFLVRSAELGRLDCVEQVVQNLLENLVYAPMLFEVAEGLFQEGLWQAAELLYKNVSVSEKYQNSERLALCQYRLFRIAIGDDQARNLQAAHLFEGYLDRLDEADQLDGLNHLGHVYGSMNRWHKVDELAKKMLQLATLRYNLQRQSDRRESNEKKTEEPLYFYILYAQLIRSTVCEELGDYNSALDWVSLYMDGSWIQEDNEEAKRIVAQFQEWGTANRLLYRVMGGQYEALSDYVEYISARPDEIFIALYNIILSANRYDWNVDYILERFASYIPYRTNLAEYGINHNQQIITNQYSRFLAEMAFYYLHNKRKEGIVFILQSLESSARINNESNILKCVDLFEQHRHLADEEEKEQYKLLIREVQDLHEKKIYQASSFL</sequence>
<evidence type="ECO:0000313" key="2">
    <source>
        <dbReference type="EMBL" id="MBP2114409.1"/>
    </source>
</evidence>
<organism evidence="2 3">
    <name type="scientific">Paenibacillus silagei</name>
    <dbReference type="NCBI Taxonomy" id="1670801"/>
    <lineage>
        <taxon>Bacteria</taxon>
        <taxon>Bacillati</taxon>
        <taxon>Bacillota</taxon>
        <taxon>Bacilli</taxon>
        <taxon>Bacillales</taxon>
        <taxon>Paenibacillaceae</taxon>
        <taxon>Paenibacillus</taxon>
    </lineage>
</organism>
<dbReference type="CDD" id="cd00093">
    <property type="entry name" value="HTH_XRE"/>
    <property type="match status" value="1"/>
</dbReference>
<gene>
    <name evidence="2" type="ORF">J2Z70_004575</name>
</gene>
<evidence type="ECO:0000259" key="1">
    <source>
        <dbReference type="PROSITE" id="PS50943"/>
    </source>
</evidence>
<dbReference type="SMART" id="SM00530">
    <property type="entry name" value="HTH_XRE"/>
    <property type="match status" value="1"/>
</dbReference>
<proteinExistence type="predicted"/>
<accession>A0ABS4NWG7</accession>
<dbReference type="InterPro" id="IPR001387">
    <property type="entry name" value="Cro/C1-type_HTH"/>
</dbReference>
<keyword evidence="3" id="KW-1185">Reference proteome</keyword>
<dbReference type="EMBL" id="JAGGLV010000017">
    <property type="protein sequence ID" value="MBP2114409.1"/>
    <property type="molecule type" value="Genomic_DNA"/>
</dbReference>
<dbReference type="SUPFAM" id="SSF47413">
    <property type="entry name" value="lambda repressor-like DNA-binding domains"/>
    <property type="match status" value="1"/>
</dbReference>
<dbReference type="PROSITE" id="PS50943">
    <property type="entry name" value="HTH_CROC1"/>
    <property type="match status" value="1"/>
</dbReference>
<evidence type="ECO:0000313" key="3">
    <source>
        <dbReference type="Proteomes" id="UP000773462"/>
    </source>
</evidence>
<comment type="caution">
    <text evidence="2">The sequence shown here is derived from an EMBL/GenBank/DDBJ whole genome shotgun (WGS) entry which is preliminary data.</text>
</comment>
<name>A0ABS4NWG7_9BACL</name>
<dbReference type="RefSeq" id="WP_209877032.1">
    <property type="nucleotide sequence ID" value="NZ_JAGGLV010000017.1"/>
</dbReference>
<dbReference type="InterPro" id="IPR010982">
    <property type="entry name" value="Lambda_DNA-bd_dom_sf"/>
</dbReference>
<protein>
    <submittedName>
        <fullName evidence="2">Transcriptional regulator with XRE-family HTH domain</fullName>
    </submittedName>
</protein>
<dbReference type="Gene3D" id="1.10.260.40">
    <property type="entry name" value="lambda repressor-like DNA-binding domains"/>
    <property type="match status" value="1"/>
</dbReference>
<reference evidence="2 3" key="1">
    <citation type="submission" date="2021-03" db="EMBL/GenBank/DDBJ databases">
        <title>Genomic Encyclopedia of Type Strains, Phase IV (KMG-IV): sequencing the most valuable type-strain genomes for metagenomic binning, comparative biology and taxonomic classification.</title>
        <authorList>
            <person name="Goeker M."/>
        </authorList>
    </citation>
    <scope>NUCLEOTIDE SEQUENCE [LARGE SCALE GENOMIC DNA]</scope>
    <source>
        <strain evidence="2 3">DSM 101953</strain>
    </source>
</reference>
<dbReference type="Proteomes" id="UP000773462">
    <property type="component" value="Unassembled WGS sequence"/>
</dbReference>
<feature type="domain" description="HTH cro/C1-type" evidence="1">
    <location>
        <begin position="13"/>
        <end position="67"/>
    </location>
</feature>